<gene>
    <name evidence="1" type="ORF">MJO28_006525</name>
</gene>
<proteinExistence type="predicted"/>
<dbReference type="EMBL" id="CM045870">
    <property type="protein sequence ID" value="KAI7953978.1"/>
    <property type="molecule type" value="Genomic_DNA"/>
</dbReference>
<comment type="caution">
    <text evidence="1">The sequence shown here is derived from an EMBL/GenBank/DDBJ whole genome shotgun (WGS) entry which is preliminary data.</text>
</comment>
<protein>
    <submittedName>
        <fullName evidence="1">Uncharacterized protein</fullName>
    </submittedName>
</protein>
<keyword evidence="2" id="KW-1185">Reference proteome</keyword>
<dbReference type="Proteomes" id="UP001060170">
    <property type="component" value="Chromosome 6"/>
</dbReference>
<accession>A0ACC0EHQ4</accession>
<reference evidence="1 2" key="3">
    <citation type="journal article" date="2022" name="Microbiol. Spectr.">
        <title>Folding features and dynamics of 3D genome architecture in plant fungal pathogens.</title>
        <authorList>
            <person name="Xia C."/>
        </authorList>
    </citation>
    <scope>NUCLEOTIDE SEQUENCE [LARGE SCALE GENOMIC DNA]</scope>
    <source>
        <strain evidence="1 2">93-210</strain>
    </source>
</reference>
<sequence>MVAEILSNNMNTPEMKRITKRESIGLLSPLSRITSTNLPLIPTRIKSGPIIEQTRTSYPTQSRASVRDREPFPASETSSAIPPARTTSASGWRTALVRALTTTASTSTKTRSFPSCPITLRKRIQNMILAHGNLRLAEDKIRLEKENENNKSRLEKENENNKSRLEKENSKLDTELKEVKAKHEQLISEYICELKRRHHSTSSLAGQA</sequence>
<reference evidence="2" key="2">
    <citation type="journal article" date="2018" name="Mol. Plant Microbe Interact.">
        <title>Genome sequence resources for the wheat stripe rust pathogen (Puccinia striiformis f. sp. tritici) and the barley stripe rust pathogen (Puccinia striiformis f. sp. hordei).</title>
        <authorList>
            <person name="Xia C."/>
            <person name="Wang M."/>
            <person name="Yin C."/>
            <person name="Cornejo O.E."/>
            <person name="Hulbert S.H."/>
            <person name="Chen X."/>
        </authorList>
    </citation>
    <scope>NUCLEOTIDE SEQUENCE [LARGE SCALE GENOMIC DNA]</scope>
    <source>
        <strain evidence="2">93-210</strain>
    </source>
</reference>
<name>A0ACC0EHQ4_9BASI</name>
<evidence type="ECO:0000313" key="1">
    <source>
        <dbReference type="EMBL" id="KAI7953978.1"/>
    </source>
</evidence>
<organism evidence="1 2">
    <name type="scientific">Puccinia striiformis f. sp. tritici</name>
    <dbReference type="NCBI Taxonomy" id="168172"/>
    <lineage>
        <taxon>Eukaryota</taxon>
        <taxon>Fungi</taxon>
        <taxon>Dikarya</taxon>
        <taxon>Basidiomycota</taxon>
        <taxon>Pucciniomycotina</taxon>
        <taxon>Pucciniomycetes</taxon>
        <taxon>Pucciniales</taxon>
        <taxon>Pucciniaceae</taxon>
        <taxon>Puccinia</taxon>
    </lineage>
</organism>
<reference evidence="2" key="1">
    <citation type="journal article" date="2018" name="BMC Genomics">
        <title>Genomic insights into host adaptation between the wheat stripe rust pathogen (Puccinia striiformis f. sp. tritici) and the barley stripe rust pathogen (Puccinia striiformis f. sp. hordei).</title>
        <authorList>
            <person name="Xia C."/>
            <person name="Wang M."/>
            <person name="Yin C."/>
            <person name="Cornejo O.E."/>
            <person name="Hulbert S.H."/>
            <person name="Chen X."/>
        </authorList>
    </citation>
    <scope>NUCLEOTIDE SEQUENCE [LARGE SCALE GENOMIC DNA]</scope>
    <source>
        <strain evidence="2">93-210</strain>
    </source>
</reference>
<evidence type="ECO:0000313" key="2">
    <source>
        <dbReference type="Proteomes" id="UP001060170"/>
    </source>
</evidence>